<evidence type="ECO:0000256" key="4">
    <source>
        <dbReference type="ARBA" id="ARBA00022900"/>
    </source>
</evidence>
<accession>T1GQT0</accession>
<keyword evidence="7" id="KW-0325">Glycoprotein</keyword>
<dbReference type="EMBL" id="CAQQ02177927">
    <property type="status" value="NOT_ANNOTATED_CDS"/>
    <property type="molecule type" value="Genomic_DNA"/>
</dbReference>
<protein>
    <recommendedName>
        <fullName evidence="8">Alpha-2-macroglobulin domain-containing protein</fullName>
    </recommendedName>
</protein>
<dbReference type="InterPro" id="IPR008930">
    <property type="entry name" value="Terpenoid_cyclase/PrenylTrfase"/>
</dbReference>
<keyword evidence="2" id="KW-0646">Protease inhibitor</keyword>
<dbReference type="SUPFAM" id="SSF48239">
    <property type="entry name" value="Terpenoid cyclases/Protein prenyltransferases"/>
    <property type="match status" value="1"/>
</dbReference>
<proteinExistence type="inferred from homology"/>
<keyword evidence="6" id="KW-1015">Disulfide bond</keyword>
<dbReference type="SMART" id="SM01360">
    <property type="entry name" value="A2M"/>
    <property type="match status" value="1"/>
</dbReference>
<dbReference type="Proteomes" id="UP000015102">
    <property type="component" value="Unassembled WGS sequence"/>
</dbReference>
<dbReference type="InterPro" id="IPR047565">
    <property type="entry name" value="Alpha-macroglob_thiol-ester_cl"/>
</dbReference>
<dbReference type="CDD" id="cd02897">
    <property type="entry name" value="A2M_2"/>
    <property type="match status" value="1"/>
</dbReference>
<dbReference type="InterPro" id="IPR013783">
    <property type="entry name" value="Ig-like_fold"/>
</dbReference>
<dbReference type="HOGENOM" id="CLU_267791_0_0_1"/>
<dbReference type="EnsemblMetazoa" id="MESCA005995-RA">
    <property type="protein sequence ID" value="MESCA005995-PA"/>
    <property type="gene ID" value="MESCA005995"/>
</dbReference>
<evidence type="ECO:0000259" key="8">
    <source>
        <dbReference type="SMART" id="SM01360"/>
    </source>
</evidence>
<dbReference type="FunFam" id="1.50.10.20:FF:000001">
    <property type="entry name" value="CD109 isoform 1"/>
    <property type="match status" value="1"/>
</dbReference>
<sequence>MNNIQIFQEEDISQFAIIYVRKESLEKNLLVKLYLPTPVYYFINRGYDGVTGTLPTTEIYYTTTAIPPGAGFSGGKNELIAYGETVMEYAIEESMGIFERAPTNNIFAEHDESLPQKPYFVIRKEFPEAWIWETIRSSSQHHYHPWGGGVAFGGAVADVQLESAVFKGSDESVVQDVSPSEAPVRKEFPESWIWVELNKQQIIKIIRNCFTEILYHIRPIAFDAVGGNGGPIQLETAVFKGSDEPVVQDASPSEAPVRKEFPETWIWVELNKGYSGRGMYFGPIEENVTVQAFGNPGLSDPPIRQEFPENWIWENYEKYILSYFKHCLLNSSTKFEIEISYHQITISDHFYPVGLPGFRGRPVLYAATKFSALHNRFRPIPLGVGGFGGGGVMYMAAASGLPGPPMAVQNEVLKVNKVSHTSVPGPSAPIRKEFPENWIWEDLNNSFKEMGGFAELTVETRRPSRPRPFRKGNKNSHAVRIRKEFPENWIGKNRKCRFRPIALAGSFRDNERAVMAARRPVRPVSAQSTVLKVKCSIYRILFIVLQLERNFQKTGSGKTWTNGNIWRKYQNGSLNTKKVPMAASSMGMRKVLKKSSPTKLSIRKSFPETWTWITINKYLNSLVLSFKCVLLAFNCNVLKSIYYKKYQYIPGIKLHHPVVNRLSSPISLASLAAGSSGSSAVIPPVRKDFPESWIWNNFNNTDGELYIKKKVPDTITSWVITGFSLNGEKGLGLTNEPTKLTVFQPFFVTINLPYSVKRGEVISIPVLVFNYMDNKMEAQVTLDNTDKEFDFVEASNEIEENVIEGRSKSVQATTPVAGDAVHQMLRVEPEGVTEYVNKAVLLNLKDKPEQHENIKVEIPKDAVPDSEYVEVSVVGDLLGPTIKNLDKLVRKPYGCGEQNMVNFVPNILVLRYLTTTSQLTKPIEEKAKKFLEIGYERELSYKHDDGSYSAFGKSDKSGSTWLTAYVARSFHQAKEFTFIDPKIIEQALDFLVKTQKESGEYEEVGKIIDHQHGSGDDNGIALTSFVVMAFLENQETVAKYHDSLTKGLNFLADNIDKTEKIYSLAIAAYALTLAKHEKAEKALAKVESMALKDGDKKSWSIPKNTTKKEKDYFYWAPPTYDVEITSYALLAIAEKASAEEMLPIIKWLISQRNSQGGFSSTQDTVVGLQALTKFAEKTGSGAADMKIEFSDDQGSTGSISVNKDNSLLLQTHILSKSSRAIDATAKGKGT</sequence>
<keyword evidence="3" id="KW-0732">Signal</keyword>
<reference evidence="10" key="1">
    <citation type="submission" date="2013-02" db="EMBL/GenBank/DDBJ databases">
        <authorList>
            <person name="Hughes D."/>
        </authorList>
    </citation>
    <scope>NUCLEOTIDE SEQUENCE</scope>
    <source>
        <strain>Durham</strain>
        <strain evidence="10">NC isolate 2 -- Noor lab</strain>
    </source>
</reference>
<dbReference type="Pfam" id="PF00207">
    <property type="entry name" value="A2M"/>
    <property type="match status" value="1"/>
</dbReference>
<dbReference type="InterPro" id="IPR050473">
    <property type="entry name" value="A2M/Complement_sys"/>
</dbReference>
<evidence type="ECO:0000256" key="6">
    <source>
        <dbReference type="ARBA" id="ARBA00023157"/>
    </source>
</evidence>
<feature type="domain" description="Alpha-2-macroglobulin" evidence="8">
    <location>
        <begin position="692"/>
        <end position="782"/>
    </location>
</feature>
<evidence type="ECO:0000313" key="10">
    <source>
        <dbReference type="Proteomes" id="UP000015102"/>
    </source>
</evidence>
<evidence type="ECO:0000256" key="7">
    <source>
        <dbReference type="ARBA" id="ARBA00023180"/>
    </source>
</evidence>
<keyword evidence="5" id="KW-0882">Thioester bond</keyword>
<dbReference type="Gene3D" id="2.20.130.20">
    <property type="match status" value="1"/>
</dbReference>
<organism evidence="9 10">
    <name type="scientific">Megaselia scalaris</name>
    <name type="common">Humpbacked fly</name>
    <name type="synonym">Phora scalaris</name>
    <dbReference type="NCBI Taxonomy" id="36166"/>
    <lineage>
        <taxon>Eukaryota</taxon>
        <taxon>Metazoa</taxon>
        <taxon>Ecdysozoa</taxon>
        <taxon>Arthropoda</taxon>
        <taxon>Hexapoda</taxon>
        <taxon>Insecta</taxon>
        <taxon>Pterygota</taxon>
        <taxon>Neoptera</taxon>
        <taxon>Endopterygota</taxon>
        <taxon>Diptera</taxon>
        <taxon>Brachycera</taxon>
        <taxon>Muscomorpha</taxon>
        <taxon>Platypezoidea</taxon>
        <taxon>Phoridae</taxon>
        <taxon>Megaseliini</taxon>
        <taxon>Megaselia</taxon>
    </lineage>
</organism>
<dbReference type="InterPro" id="IPR001599">
    <property type="entry name" value="Macroglobln_a2"/>
</dbReference>
<name>T1GQT0_MEGSC</name>
<dbReference type="InterPro" id="IPR014756">
    <property type="entry name" value="Ig_E-set"/>
</dbReference>
<dbReference type="PROSITE" id="PS00477">
    <property type="entry name" value="ALPHA_2_MACROGLOBULIN"/>
    <property type="match status" value="1"/>
</dbReference>
<dbReference type="GO" id="GO:0005615">
    <property type="term" value="C:extracellular space"/>
    <property type="evidence" value="ECO:0007669"/>
    <property type="project" value="InterPro"/>
</dbReference>
<dbReference type="InterPro" id="IPR041813">
    <property type="entry name" value="A2M_TED"/>
</dbReference>
<evidence type="ECO:0000256" key="3">
    <source>
        <dbReference type="ARBA" id="ARBA00022729"/>
    </source>
</evidence>
<evidence type="ECO:0000256" key="5">
    <source>
        <dbReference type="ARBA" id="ARBA00022966"/>
    </source>
</evidence>
<dbReference type="SMART" id="SM01419">
    <property type="entry name" value="Thiol-ester_cl"/>
    <property type="match status" value="1"/>
</dbReference>
<dbReference type="STRING" id="36166.T1GQT0"/>
<dbReference type="Pfam" id="PF07678">
    <property type="entry name" value="TED_complement"/>
    <property type="match status" value="1"/>
</dbReference>
<evidence type="ECO:0000256" key="1">
    <source>
        <dbReference type="ARBA" id="ARBA00010952"/>
    </source>
</evidence>
<dbReference type="Gene3D" id="1.50.10.20">
    <property type="match status" value="1"/>
</dbReference>
<dbReference type="Gene3D" id="2.60.40.10">
    <property type="entry name" value="Immunoglobulins"/>
    <property type="match status" value="1"/>
</dbReference>
<evidence type="ECO:0000313" key="9">
    <source>
        <dbReference type="EnsemblMetazoa" id="MESCA005995-PA"/>
    </source>
</evidence>
<dbReference type="InterPro" id="IPR011626">
    <property type="entry name" value="Alpha-macroglobulin_TED"/>
</dbReference>
<dbReference type="AlphaFoldDB" id="T1GQT0"/>
<keyword evidence="4" id="KW-0722">Serine protease inhibitor</keyword>
<dbReference type="PANTHER" id="PTHR11412:SF136">
    <property type="entry name" value="CD109 ANTIGEN"/>
    <property type="match status" value="1"/>
</dbReference>
<evidence type="ECO:0000256" key="2">
    <source>
        <dbReference type="ARBA" id="ARBA00022690"/>
    </source>
</evidence>
<comment type="similarity">
    <text evidence="1">Belongs to the protease inhibitor I39 (alpha-2-macroglobulin) family.</text>
</comment>
<dbReference type="PANTHER" id="PTHR11412">
    <property type="entry name" value="MACROGLOBULIN / COMPLEMENT"/>
    <property type="match status" value="1"/>
</dbReference>
<dbReference type="InterPro" id="IPR019742">
    <property type="entry name" value="MacrogloblnA2_CS"/>
</dbReference>
<keyword evidence="10" id="KW-1185">Reference proteome</keyword>
<dbReference type="EMBL" id="CAQQ02177928">
    <property type="status" value="NOT_ANNOTATED_CDS"/>
    <property type="molecule type" value="Genomic_DNA"/>
</dbReference>
<dbReference type="Gene3D" id="2.60.120.1540">
    <property type="match status" value="1"/>
</dbReference>
<dbReference type="GO" id="GO:0004867">
    <property type="term" value="F:serine-type endopeptidase inhibitor activity"/>
    <property type="evidence" value="ECO:0007669"/>
    <property type="project" value="UniProtKB-KW"/>
</dbReference>
<dbReference type="SUPFAM" id="SSF81296">
    <property type="entry name" value="E set domains"/>
    <property type="match status" value="1"/>
</dbReference>
<reference evidence="9" key="2">
    <citation type="submission" date="2015-06" db="UniProtKB">
        <authorList>
            <consortium name="EnsemblMetazoa"/>
        </authorList>
    </citation>
    <scope>IDENTIFICATION</scope>
</reference>